<evidence type="ECO:0000313" key="3">
    <source>
        <dbReference type="Proteomes" id="UP000250266"/>
    </source>
</evidence>
<keyword evidence="3" id="KW-1185">Reference proteome</keyword>
<protein>
    <submittedName>
        <fullName evidence="2">Uncharacterized protein</fullName>
    </submittedName>
</protein>
<dbReference type="EMBL" id="KV745032">
    <property type="protein sequence ID" value="OCK78922.1"/>
    <property type="molecule type" value="Genomic_DNA"/>
</dbReference>
<sequence length="155" mass="16936">MERRMHAVYVTQPVTRPIPISHKPNGWICNCRITSHDHFIDGGRGAQLVHHPPPFCAPKGGGRDTVHPKHMRLISKPQNEKSKHPWGATEMDIFGRQLDQHPAGSSKGAVSSRISPRLPSSPPIGSRPHSNTSFRSPAGMQVIIVPSAGMATLIQ</sequence>
<accession>A0A8E2E7S5</accession>
<proteinExistence type="predicted"/>
<dbReference type="AlphaFoldDB" id="A0A8E2E7S5"/>
<name>A0A8E2E7S5_9PEZI</name>
<dbReference type="Proteomes" id="UP000250266">
    <property type="component" value="Unassembled WGS sequence"/>
</dbReference>
<reference evidence="2 3" key="1">
    <citation type="journal article" date="2016" name="Nat. Commun.">
        <title>Ectomycorrhizal ecology is imprinted in the genome of the dominant symbiotic fungus Cenococcum geophilum.</title>
        <authorList>
            <consortium name="DOE Joint Genome Institute"/>
            <person name="Peter M."/>
            <person name="Kohler A."/>
            <person name="Ohm R.A."/>
            <person name="Kuo A."/>
            <person name="Krutzmann J."/>
            <person name="Morin E."/>
            <person name="Arend M."/>
            <person name="Barry K.W."/>
            <person name="Binder M."/>
            <person name="Choi C."/>
            <person name="Clum A."/>
            <person name="Copeland A."/>
            <person name="Grisel N."/>
            <person name="Haridas S."/>
            <person name="Kipfer T."/>
            <person name="LaButti K."/>
            <person name="Lindquist E."/>
            <person name="Lipzen A."/>
            <person name="Maire R."/>
            <person name="Meier B."/>
            <person name="Mihaltcheva S."/>
            <person name="Molinier V."/>
            <person name="Murat C."/>
            <person name="Poggeler S."/>
            <person name="Quandt C.A."/>
            <person name="Sperisen C."/>
            <person name="Tritt A."/>
            <person name="Tisserant E."/>
            <person name="Crous P.W."/>
            <person name="Henrissat B."/>
            <person name="Nehls U."/>
            <person name="Egli S."/>
            <person name="Spatafora J.W."/>
            <person name="Grigoriev I.V."/>
            <person name="Martin F.M."/>
        </authorList>
    </citation>
    <scope>NUCLEOTIDE SEQUENCE [LARGE SCALE GENOMIC DNA]</scope>
    <source>
        <strain evidence="2 3">CBS 459.81</strain>
    </source>
</reference>
<gene>
    <name evidence="2" type="ORF">K432DRAFT_383498</name>
</gene>
<evidence type="ECO:0000256" key="1">
    <source>
        <dbReference type="SAM" id="MobiDB-lite"/>
    </source>
</evidence>
<evidence type="ECO:0000313" key="2">
    <source>
        <dbReference type="EMBL" id="OCK78922.1"/>
    </source>
</evidence>
<feature type="region of interest" description="Disordered" evidence="1">
    <location>
        <begin position="74"/>
        <end position="138"/>
    </location>
</feature>
<organism evidence="2 3">
    <name type="scientific">Lepidopterella palustris CBS 459.81</name>
    <dbReference type="NCBI Taxonomy" id="1314670"/>
    <lineage>
        <taxon>Eukaryota</taxon>
        <taxon>Fungi</taxon>
        <taxon>Dikarya</taxon>
        <taxon>Ascomycota</taxon>
        <taxon>Pezizomycotina</taxon>
        <taxon>Dothideomycetes</taxon>
        <taxon>Pleosporomycetidae</taxon>
        <taxon>Mytilinidiales</taxon>
        <taxon>Argynnaceae</taxon>
        <taxon>Lepidopterella</taxon>
    </lineage>
</organism>
<feature type="compositionally biased region" description="Low complexity" evidence="1">
    <location>
        <begin position="111"/>
        <end position="128"/>
    </location>
</feature>